<keyword evidence="4" id="KW-1185">Reference proteome</keyword>
<dbReference type="eggNOG" id="COG1028">
    <property type="taxonomic scope" value="Bacteria"/>
</dbReference>
<dbReference type="Proteomes" id="UP000001401">
    <property type="component" value="Chromosome"/>
</dbReference>
<dbReference type="KEGG" id="bco:Bcell_2436"/>
<evidence type="ECO:0000256" key="1">
    <source>
        <dbReference type="ARBA" id="ARBA00006484"/>
    </source>
</evidence>
<dbReference type="GO" id="GO:0016491">
    <property type="term" value="F:oxidoreductase activity"/>
    <property type="evidence" value="ECO:0007669"/>
    <property type="project" value="UniProtKB-KW"/>
</dbReference>
<dbReference type="AlphaFoldDB" id="E6TS39"/>
<reference evidence="3" key="1">
    <citation type="submission" date="2010-12" db="EMBL/GenBank/DDBJ databases">
        <title>Complete sequence of Bacillus cellulosilyticus DSM 2522.</title>
        <authorList>
            <consortium name="US DOE Joint Genome Institute"/>
            <person name="Lucas S."/>
            <person name="Copeland A."/>
            <person name="Lapidus A."/>
            <person name="Cheng J.-F."/>
            <person name="Bruce D."/>
            <person name="Goodwin L."/>
            <person name="Pitluck S."/>
            <person name="Chertkov O."/>
            <person name="Detter J.C."/>
            <person name="Han C."/>
            <person name="Tapia R."/>
            <person name="Land M."/>
            <person name="Hauser L."/>
            <person name="Jeffries C."/>
            <person name="Kyrpides N."/>
            <person name="Ivanova N."/>
            <person name="Mikhailova N."/>
            <person name="Brumm P."/>
            <person name="Mead D."/>
            <person name="Woyke T."/>
        </authorList>
    </citation>
    <scope>NUCLEOTIDE SEQUENCE [LARGE SCALE GENOMIC DNA]</scope>
    <source>
        <strain evidence="3">DSM 2522</strain>
    </source>
</reference>
<dbReference type="RefSeq" id="WP_013489027.1">
    <property type="nucleotide sequence ID" value="NC_014829.1"/>
</dbReference>
<dbReference type="Gene3D" id="3.40.50.720">
    <property type="entry name" value="NAD(P)-binding Rossmann-like Domain"/>
    <property type="match status" value="1"/>
</dbReference>
<dbReference type="FunFam" id="3.40.50.720:FF:000173">
    <property type="entry name" value="3-oxoacyl-[acyl-carrier protein] reductase"/>
    <property type="match status" value="1"/>
</dbReference>
<dbReference type="Pfam" id="PF13561">
    <property type="entry name" value="adh_short_C2"/>
    <property type="match status" value="1"/>
</dbReference>
<gene>
    <name evidence="3" type="ordered locus">Bcell_2436</name>
</gene>
<dbReference type="InterPro" id="IPR050259">
    <property type="entry name" value="SDR"/>
</dbReference>
<evidence type="ECO:0000256" key="2">
    <source>
        <dbReference type="ARBA" id="ARBA00023002"/>
    </source>
</evidence>
<name>E6TS39_EVAC2</name>
<dbReference type="NCBIfam" id="NF047420">
    <property type="entry name" value="EF_P_mod_YmfI"/>
    <property type="match status" value="1"/>
</dbReference>
<comment type="similarity">
    <text evidence="1">Belongs to the short-chain dehydrogenases/reductases (SDR) family.</text>
</comment>
<dbReference type="OrthoDB" id="9803333at2"/>
<sequence length="243" mass="26096">MEKPVAFITGASGGIGKAIARRLAEENYSLVLHYHTNEKEVLQLKEELISSWNTEVSLFKADFSNSNETVKSLEDLNIIADVVVLNSGSSTIDLFTDVSEQKLQRELNIGVATPFLITQQLLPPLIQKKQGKVIVISSIWGITGAACEVLYSTIKGALNAFVKALAKEVAPSNIQVNGVAPGAIDTSMLGHYSQSDISELITDIPADRLGTPAEVAATVAFLASNESNYINGQIISVNGAWYC</sequence>
<organism evidence="3 4">
    <name type="scientific">Evansella cellulosilytica (strain ATCC 21833 / DSM 2522 / FERM P-1141 / JCM 9156 / N-4)</name>
    <name type="common">Bacillus cellulosilyticus</name>
    <dbReference type="NCBI Taxonomy" id="649639"/>
    <lineage>
        <taxon>Bacteria</taxon>
        <taxon>Bacillati</taxon>
        <taxon>Bacillota</taxon>
        <taxon>Bacilli</taxon>
        <taxon>Bacillales</taxon>
        <taxon>Bacillaceae</taxon>
        <taxon>Evansella</taxon>
    </lineage>
</organism>
<dbReference type="InterPro" id="IPR002347">
    <property type="entry name" value="SDR_fam"/>
</dbReference>
<evidence type="ECO:0000313" key="4">
    <source>
        <dbReference type="Proteomes" id="UP000001401"/>
    </source>
</evidence>
<dbReference type="PRINTS" id="PR00081">
    <property type="entry name" value="GDHRDH"/>
</dbReference>
<accession>E6TS39</accession>
<dbReference type="EMBL" id="CP002394">
    <property type="protein sequence ID" value="ADU30693.1"/>
    <property type="molecule type" value="Genomic_DNA"/>
</dbReference>
<protein>
    <submittedName>
        <fullName evidence="3">Short-chain dehydrogenase/reductase SDR</fullName>
    </submittedName>
</protein>
<dbReference type="PANTHER" id="PTHR42879:SF2">
    <property type="entry name" value="3-OXOACYL-[ACYL-CARRIER-PROTEIN] REDUCTASE FABG"/>
    <property type="match status" value="1"/>
</dbReference>
<proteinExistence type="inferred from homology"/>
<dbReference type="HOGENOM" id="CLU_010194_1_3_9"/>
<dbReference type="PANTHER" id="PTHR42879">
    <property type="entry name" value="3-OXOACYL-(ACYL-CARRIER-PROTEIN) REDUCTASE"/>
    <property type="match status" value="1"/>
</dbReference>
<keyword evidence="2" id="KW-0560">Oxidoreductase</keyword>
<dbReference type="STRING" id="649639.Bcell_2436"/>
<dbReference type="SUPFAM" id="SSF51735">
    <property type="entry name" value="NAD(P)-binding Rossmann-fold domains"/>
    <property type="match status" value="1"/>
</dbReference>
<evidence type="ECO:0000313" key="3">
    <source>
        <dbReference type="EMBL" id="ADU30693.1"/>
    </source>
</evidence>
<dbReference type="InterPro" id="IPR036291">
    <property type="entry name" value="NAD(P)-bd_dom_sf"/>
</dbReference>